<gene>
    <name evidence="3" type="ORF">M421DRAFT_286202</name>
</gene>
<dbReference type="GO" id="GO:0000981">
    <property type="term" value="F:DNA-binding transcription factor activity, RNA polymerase II-specific"/>
    <property type="evidence" value="ECO:0007669"/>
    <property type="project" value="InterPro"/>
</dbReference>
<accession>A0A6A5RWC9</accession>
<dbReference type="SMART" id="SM00066">
    <property type="entry name" value="GAL4"/>
    <property type="match status" value="1"/>
</dbReference>
<evidence type="ECO:0000259" key="2">
    <source>
        <dbReference type="PROSITE" id="PS50048"/>
    </source>
</evidence>
<reference evidence="3" key="1">
    <citation type="journal article" date="2020" name="Stud. Mycol.">
        <title>101 Dothideomycetes genomes: a test case for predicting lifestyles and emergence of pathogens.</title>
        <authorList>
            <person name="Haridas S."/>
            <person name="Albert R."/>
            <person name="Binder M."/>
            <person name="Bloem J."/>
            <person name="Labutti K."/>
            <person name="Salamov A."/>
            <person name="Andreopoulos B."/>
            <person name="Baker S."/>
            <person name="Barry K."/>
            <person name="Bills G."/>
            <person name="Bluhm B."/>
            <person name="Cannon C."/>
            <person name="Castanera R."/>
            <person name="Culley D."/>
            <person name="Daum C."/>
            <person name="Ezra D."/>
            <person name="Gonzalez J."/>
            <person name="Henrissat B."/>
            <person name="Kuo A."/>
            <person name="Liang C."/>
            <person name="Lipzen A."/>
            <person name="Lutzoni F."/>
            <person name="Magnuson J."/>
            <person name="Mondo S."/>
            <person name="Nolan M."/>
            <person name="Ohm R."/>
            <person name="Pangilinan J."/>
            <person name="Park H.-J."/>
            <person name="Ramirez L."/>
            <person name="Alfaro M."/>
            <person name="Sun H."/>
            <person name="Tritt A."/>
            <person name="Yoshinaga Y."/>
            <person name="Zwiers L.-H."/>
            <person name="Turgeon B."/>
            <person name="Goodwin S."/>
            <person name="Spatafora J."/>
            <person name="Crous P."/>
            <person name="Grigoriev I."/>
        </authorList>
    </citation>
    <scope>NUCLEOTIDE SEQUENCE</scope>
    <source>
        <strain evidence="3">CBS 183.55</strain>
    </source>
</reference>
<dbReference type="RefSeq" id="XP_033452440.1">
    <property type="nucleotide sequence ID" value="XM_033588979.1"/>
</dbReference>
<dbReference type="PROSITE" id="PS50048">
    <property type="entry name" value="ZN2_CY6_FUNGAL_2"/>
    <property type="match status" value="1"/>
</dbReference>
<dbReference type="OrthoDB" id="2595934at2759"/>
<keyword evidence="4" id="KW-1185">Reference proteome</keyword>
<dbReference type="Proteomes" id="UP000800082">
    <property type="component" value="Unassembled WGS sequence"/>
</dbReference>
<dbReference type="InterPro" id="IPR036864">
    <property type="entry name" value="Zn2-C6_fun-type_DNA-bd_sf"/>
</dbReference>
<dbReference type="SUPFAM" id="SSF57701">
    <property type="entry name" value="Zn2/Cys6 DNA-binding domain"/>
    <property type="match status" value="1"/>
</dbReference>
<dbReference type="GO" id="GO:0008270">
    <property type="term" value="F:zinc ion binding"/>
    <property type="evidence" value="ECO:0007669"/>
    <property type="project" value="InterPro"/>
</dbReference>
<evidence type="ECO:0000313" key="3">
    <source>
        <dbReference type="EMBL" id="KAF1932192.1"/>
    </source>
</evidence>
<feature type="domain" description="Zn(2)-C6 fungal-type" evidence="2">
    <location>
        <begin position="11"/>
        <end position="43"/>
    </location>
</feature>
<name>A0A6A5RWC9_9PLEO</name>
<proteinExistence type="predicted"/>
<dbReference type="Gene3D" id="4.10.240.10">
    <property type="entry name" value="Zn(2)-C6 fungal-type DNA-binding domain"/>
    <property type="match status" value="1"/>
</dbReference>
<dbReference type="EMBL" id="ML978959">
    <property type="protein sequence ID" value="KAF1932192.1"/>
    <property type="molecule type" value="Genomic_DNA"/>
</dbReference>
<protein>
    <recommendedName>
        <fullName evidence="2">Zn(2)-C6 fungal-type domain-containing protein</fullName>
    </recommendedName>
</protein>
<dbReference type="GeneID" id="54346626"/>
<dbReference type="AlphaFoldDB" id="A0A6A5RWC9"/>
<keyword evidence="1" id="KW-0539">Nucleus</keyword>
<dbReference type="PROSITE" id="PS00463">
    <property type="entry name" value="ZN2_CY6_FUNGAL_1"/>
    <property type="match status" value="1"/>
</dbReference>
<sequence>MPLDRGRASRACTACRKQKTRCYESARDLACLRCKHIGQWCSLELDSTASAVRHDHQLSNADVTQHQDDARYLTPSQLAFHLVIKEDLSVWRDSSRDCRAGSRNWRPKPQDLVTNSQCKCVVRNSSAGLQYLIRNLRH</sequence>
<dbReference type="InterPro" id="IPR001138">
    <property type="entry name" value="Zn2Cys6_DnaBD"/>
</dbReference>
<evidence type="ECO:0000256" key="1">
    <source>
        <dbReference type="ARBA" id="ARBA00023242"/>
    </source>
</evidence>
<organism evidence="3 4">
    <name type="scientific">Didymella exigua CBS 183.55</name>
    <dbReference type="NCBI Taxonomy" id="1150837"/>
    <lineage>
        <taxon>Eukaryota</taxon>
        <taxon>Fungi</taxon>
        <taxon>Dikarya</taxon>
        <taxon>Ascomycota</taxon>
        <taxon>Pezizomycotina</taxon>
        <taxon>Dothideomycetes</taxon>
        <taxon>Pleosporomycetidae</taxon>
        <taxon>Pleosporales</taxon>
        <taxon>Pleosporineae</taxon>
        <taxon>Didymellaceae</taxon>
        <taxon>Didymella</taxon>
    </lineage>
</organism>
<evidence type="ECO:0000313" key="4">
    <source>
        <dbReference type="Proteomes" id="UP000800082"/>
    </source>
</evidence>